<dbReference type="RefSeq" id="XP_043141315.1">
    <property type="nucleotide sequence ID" value="XM_043284102.1"/>
</dbReference>
<dbReference type="EMBL" id="AP024423">
    <property type="protein sequence ID" value="BCR92802.1"/>
    <property type="molecule type" value="Genomic_DNA"/>
</dbReference>
<dbReference type="Proteomes" id="UP000637239">
    <property type="component" value="Chromosome 8"/>
</dbReference>
<name>A0A7R7VXY1_ASPCH</name>
<dbReference type="KEGG" id="ache:ACHE_80702S"/>
<organism evidence="1 2">
    <name type="scientific">Aspergillus chevalieri</name>
    <name type="common">Eurotium chevalieri</name>
    <dbReference type="NCBI Taxonomy" id="182096"/>
    <lineage>
        <taxon>Eukaryota</taxon>
        <taxon>Fungi</taxon>
        <taxon>Dikarya</taxon>
        <taxon>Ascomycota</taxon>
        <taxon>Pezizomycotina</taxon>
        <taxon>Eurotiomycetes</taxon>
        <taxon>Eurotiomycetidae</taxon>
        <taxon>Eurotiales</taxon>
        <taxon>Aspergillaceae</taxon>
        <taxon>Aspergillus</taxon>
        <taxon>Aspergillus subgen. Aspergillus</taxon>
    </lineage>
</organism>
<reference evidence="1" key="2">
    <citation type="submission" date="2021-02" db="EMBL/GenBank/DDBJ databases">
        <title>Aspergillus chevalieri M1 genome sequence.</title>
        <authorList>
            <person name="Kadooka C."/>
            <person name="Mori K."/>
            <person name="Futagami T."/>
        </authorList>
    </citation>
    <scope>NUCLEOTIDE SEQUENCE</scope>
    <source>
        <strain evidence="1">M1</strain>
    </source>
</reference>
<proteinExistence type="predicted"/>
<keyword evidence="2" id="KW-1185">Reference proteome</keyword>
<dbReference type="GeneID" id="66987151"/>
<evidence type="ECO:0000313" key="1">
    <source>
        <dbReference type="EMBL" id="BCR92802.1"/>
    </source>
</evidence>
<gene>
    <name evidence="1" type="ORF">ACHE_80702S</name>
</gene>
<reference evidence="1" key="1">
    <citation type="submission" date="2021-01" db="EMBL/GenBank/DDBJ databases">
        <authorList>
            <consortium name="Aspergillus chevalieri M1 genome sequencing consortium"/>
            <person name="Kazuki M."/>
            <person name="Futagami T."/>
        </authorList>
    </citation>
    <scope>NUCLEOTIDE SEQUENCE</scope>
    <source>
        <strain evidence="1">M1</strain>
    </source>
</reference>
<protein>
    <submittedName>
        <fullName evidence="1">Uncharacterized protein</fullName>
    </submittedName>
</protein>
<sequence>MARVSDHALSYYSPSNPSLLADASSMHVDEDDFLQSMQKTEGSQYEKWRDVSKRIVHGIAGDLYDELSVKLIDEILYQRFNASPISNTDSISSVWAKVFGIILKELNFQDPRFIDDTGMDQAPRVRRIPPQLL</sequence>
<evidence type="ECO:0000313" key="2">
    <source>
        <dbReference type="Proteomes" id="UP000637239"/>
    </source>
</evidence>
<dbReference type="AlphaFoldDB" id="A0A7R7VXY1"/>
<accession>A0A7R7VXY1</accession>